<accession>A0A6N8DKM2</accession>
<dbReference type="AlphaFoldDB" id="A0A6N8DKM2"/>
<feature type="transmembrane region" description="Helical" evidence="1">
    <location>
        <begin position="125"/>
        <end position="158"/>
    </location>
</feature>
<dbReference type="Proteomes" id="UP000439113">
    <property type="component" value="Unassembled WGS sequence"/>
</dbReference>
<protein>
    <recommendedName>
        <fullName evidence="4">4-amino-4-deoxy-L-arabinose transferase</fullName>
    </recommendedName>
</protein>
<evidence type="ECO:0000256" key="1">
    <source>
        <dbReference type="SAM" id="Phobius"/>
    </source>
</evidence>
<feature type="transmembrane region" description="Helical" evidence="1">
    <location>
        <begin position="18"/>
        <end position="39"/>
    </location>
</feature>
<feature type="transmembrane region" description="Helical" evidence="1">
    <location>
        <begin position="92"/>
        <end position="113"/>
    </location>
</feature>
<reference evidence="2 3" key="1">
    <citation type="submission" date="2019-11" db="EMBL/GenBank/DDBJ databases">
        <title>Whole-genome sequence of a Rhodoblastus acidophilus DSM 142.</title>
        <authorList>
            <person name="Kyndt J.A."/>
            <person name="Meyer T.E."/>
        </authorList>
    </citation>
    <scope>NUCLEOTIDE SEQUENCE [LARGE SCALE GENOMIC DNA]</scope>
    <source>
        <strain evidence="2 3">DSM 142</strain>
    </source>
</reference>
<evidence type="ECO:0000313" key="2">
    <source>
        <dbReference type="EMBL" id="MTV30937.1"/>
    </source>
</evidence>
<feature type="transmembrane region" description="Helical" evidence="1">
    <location>
        <begin position="342"/>
        <end position="360"/>
    </location>
</feature>
<evidence type="ECO:0008006" key="4">
    <source>
        <dbReference type="Google" id="ProtNLM"/>
    </source>
</evidence>
<organism evidence="2 3">
    <name type="scientific">Rhodoblastus acidophilus</name>
    <name type="common">Rhodopseudomonas acidophila</name>
    <dbReference type="NCBI Taxonomy" id="1074"/>
    <lineage>
        <taxon>Bacteria</taxon>
        <taxon>Pseudomonadati</taxon>
        <taxon>Pseudomonadota</taxon>
        <taxon>Alphaproteobacteria</taxon>
        <taxon>Hyphomicrobiales</taxon>
        <taxon>Rhodoblastaceae</taxon>
        <taxon>Rhodoblastus</taxon>
    </lineage>
</organism>
<keyword evidence="1" id="KW-1133">Transmembrane helix</keyword>
<feature type="transmembrane region" description="Helical" evidence="1">
    <location>
        <begin position="221"/>
        <end position="245"/>
    </location>
</feature>
<gene>
    <name evidence="2" type="ORF">GJ654_08010</name>
</gene>
<comment type="caution">
    <text evidence="2">The sequence shown here is derived from an EMBL/GenBank/DDBJ whole genome shotgun (WGS) entry which is preliminary data.</text>
</comment>
<dbReference type="OrthoDB" id="9786218at2"/>
<dbReference type="RefSeq" id="WP_155445630.1">
    <property type="nucleotide sequence ID" value="NZ_JAOQNR010000004.1"/>
</dbReference>
<feature type="transmembrane region" description="Helical" evidence="1">
    <location>
        <begin position="173"/>
        <end position="201"/>
    </location>
</feature>
<sequence>MTLSTPLPASKSENLPGAVYALIAPLMALALALASPAVFNDADSFWHLAAGQWIVSHGAVPTTDVFSFSAPDAVWHAHEWLTEILFAGAYKLFGWSGLAALSGLAIAGALTLVARRALRDGLTGLPLLAVMLLSLSLITPSLLVRPHLFGLLLLAFWVDRLLAARDANKAPPLWLAAVMLLWVNMHASFLLGLALVGPFALEALIEAPADKRLKIFRDWTVFGALAALLALVNPQGFHAFVYPVYVMNMKMLASIIEWRPTDFSHLGPMEIALLALIGLPLLKPVRVKPMRVLILLGLVHMALHQGRQQMVFAIVAPLLLAAPLAKVFVSREDATPARDRKIWAGALALVALMVGARLSLPIQRVDGPTAPLSALAAVPPELRAKPVLNELGFGGLLISSGVKPFIDGRTDMYGDPFWFRYEQMLGGDEKAFDAGLTQYRFEWTLLPPAAPLNKVLAARPEWKKVYGDAYAVVYARE</sequence>
<name>A0A6N8DKM2_RHOAC</name>
<feature type="transmembrane region" description="Helical" evidence="1">
    <location>
        <begin position="310"/>
        <end position="330"/>
    </location>
</feature>
<keyword evidence="1" id="KW-0472">Membrane</keyword>
<dbReference type="EMBL" id="WNKS01000005">
    <property type="protein sequence ID" value="MTV30937.1"/>
    <property type="molecule type" value="Genomic_DNA"/>
</dbReference>
<evidence type="ECO:0000313" key="3">
    <source>
        <dbReference type="Proteomes" id="UP000439113"/>
    </source>
</evidence>
<proteinExistence type="predicted"/>
<keyword evidence="1" id="KW-0812">Transmembrane</keyword>